<dbReference type="SUPFAM" id="SSF103378">
    <property type="entry name" value="2-methylcitrate dehydratase PrpD"/>
    <property type="match status" value="1"/>
</dbReference>
<gene>
    <name evidence="4" type="ORF">J2X01_002695</name>
</gene>
<organism evidence="4 5">
    <name type="scientific">Arthrobacter ginsengisoli</name>
    <dbReference type="NCBI Taxonomy" id="1356565"/>
    <lineage>
        <taxon>Bacteria</taxon>
        <taxon>Bacillati</taxon>
        <taxon>Actinomycetota</taxon>
        <taxon>Actinomycetes</taxon>
        <taxon>Micrococcales</taxon>
        <taxon>Micrococcaceae</taxon>
        <taxon>Arthrobacter</taxon>
    </lineage>
</organism>
<reference evidence="4 5" key="1">
    <citation type="submission" date="2023-07" db="EMBL/GenBank/DDBJ databases">
        <title>Sorghum-associated microbial communities from plants grown in Nebraska, USA.</title>
        <authorList>
            <person name="Schachtman D."/>
        </authorList>
    </citation>
    <scope>NUCLEOTIDE SEQUENCE [LARGE SCALE GENOMIC DNA]</scope>
    <source>
        <strain evidence="4 5">BE167</strain>
    </source>
</reference>
<dbReference type="InterPro" id="IPR045337">
    <property type="entry name" value="MmgE_PrpD_C"/>
</dbReference>
<evidence type="ECO:0000313" key="5">
    <source>
        <dbReference type="Proteomes" id="UP001252243"/>
    </source>
</evidence>
<dbReference type="RefSeq" id="WP_310058027.1">
    <property type="nucleotide sequence ID" value="NZ_JAVDVQ010000010.1"/>
</dbReference>
<accession>A0ABU1UDZ4</accession>
<dbReference type="PANTHER" id="PTHR16943">
    <property type="entry name" value="2-METHYLCITRATE DEHYDRATASE-RELATED"/>
    <property type="match status" value="1"/>
</dbReference>
<dbReference type="Pfam" id="PF03972">
    <property type="entry name" value="MmgE_PrpD_N"/>
    <property type="match status" value="1"/>
</dbReference>
<comment type="caution">
    <text evidence="4">The sequence shown here is derived from an EMBL/GenBank/DDBJ whole genome shotgun (WGS) entry which is preliminary data.</text>
</comment>
<dbReference type="InterPro" id="IPR045336">
    <property type="entry name" value="MmgE_PrpD_N"/>
</dbReference>
<dbReference type="Proteomes" id="UP001252243">
    <property type="component" value="Unassembled WGS sequence"/>
</dbReference>
<dbReference type="EMBL" id="JAVDVQ010000010">
    <property type="protein sequence ID" value="MDR7083401.1"/>
    <property type="molecule type" value="Genomic_DNA"/>
</dbReference>
<dbReference type="InterPro" id="IPR042188">
    <property type="entry name" value="MmgE/PrpD_sf_2"/>
</dbReference>
<dbReference type="InterPro" id="IPR005656">
    <property type="entry name" value="MmgE_PrpD"/>
</dbReference>
<keyword evidence="5" id="KW-1185">Reference proteome</keyword>
<proteinExistence type="inferred from homology"/>
<dbReference type="InterPro" id="IPR042183">
    <property type="entry name" value="MmgE/PrpD_sf_1"/>
</dbReference>
<evidence type="ECO:0000313" key="4">
    <source>
        <dbReference type="EMBL" id="MDR7083401.1"/>
    </source>
</evidence>
<feature type="domain" description="MmgE/PrpD N-terminal" evidence="2">
    <location>
        <begin position="8"/>
        <end position="254"/>
    </location>
</feature>
<name>A0ABU1UDZ4_9MICC</name>
<evidence type="ECO:0000259" key="2">
    <source>
        <dbReference type="Pfam" id="PF03972"/>
    </source>
</evidence>
<evidence type="ECO:0000256" key="1">
    <source>
        <dbReference type="ARBA" id="ARBA00006174"/>
    </source>
</evidence>
<protein>
    <submittedName>
        <fullName evidence="4">2-methylcitrate dehydratase PrpD</fullName>
    </submittedName>
</protein>
<dbReference type="InterPro" id="IPR036148">
    <property type="entry name" value="MmgE/PrpD_sf"/>
</dbReference>
<dbReference type="Gene3D" id="3.30.1330.120">
    <property type="entry name" value="2-methylcitrate dehydratase PrpD"/>
    <property type="match status" value="1"/>
</dbReference>
<dbReference type="Pfam" id="PF19305">
    <property type="entry name" value="MmgE_PrpD_C"/>
    <property type="match status" value="1"/>
</dbReference>
<evidence type="ECO:0000259" key="3">
    <source>
        <dbReference type="Pfam" id="PF19305"/>
    </source>
</evidence>
<comment type="similarity">
    <text evidence="1">Belongs to the PrpD family.</text>
</comment>
<sequence>MRPTPVAEAIATWGASLTLDAIPDAVQQRLRLLILDHVSVTVGGIGHRAVRPTLDFIAARGEPAAQDRHPGPVVIWGVGRQAALEDAVLAHATAASALDFDDVHLGAGIHPGASCLPAILGLAEQRQSPLGDTIVAAAVAYEAMVRIGMAMFPASRARGFHATPVIGSIGAALGAARMMGLTTAQLASAASLAAMNAGGLFAYDGNWIDPSRVQVGRIAREGLLCAQLAAAGSAAPGDVFESPSGYLQAFGGSTDRAGITEGLGADWHLMRTEPKLYPFCKQTYGAIEAALALRNGGLRTADIASVRIGATASAAALPLEYPGTADDALLSVRFAVASSLANGHPTLAHLDAEALRDAETAGLFHRTAVTEDPECTRKFPPKTAASIVVELEDGTQLHSSADGDEALNNPAFELEALTAKFFELVVPRIGAHRCDELLSAGLTATDDTFAKLLGTL</sequence>
<dbReference type="PANTHER" id="PTHR16943:SF8">
    <property type="entry name" value="2-METHYLCITRATE DEHYDRATASE"/>
    <property type="match status" value="1"/>
</dbReference>
<dbReference type="Gene3D" id="1.10.4100.10">
    <property type="entry name" value="2-methylcitrate dehydratase PrpD"/>
    <property type="match status" value="1"/>
</dbReference>
<feature type="domain" description="MmgE/PrpD C-terminal" evidence="3">
    <location>
        <begin position="277"/>
        <end position="435"/>
    </location>
</feature>